<dbReference type="InterPro" id="IPR047196">
    <property type="entry name" value="YidC_ALB_C"/>
</dbReference>
<evidence type="ECO:0000259" key="15">
    <source>
        <dbReference type="Pfam" id="PF14849"/>
    </source>
</evidence>
<dbReference type="Gene3D" id="2.70.98.90">
    <property type="match status" value="1"/>
</dbReference>
<reference evidence="17 18" key="3">
    <citation type="submission" date="2017-03" db="EMBL/GenBank/DDBJ databases">
        <authorList>
            <person name="Regsiter A."/>
            <person name="William W."/>
        </authorList>
    </citation>
    <scope>NUCLEOTIDE SEQUENCE [LARGE SCALE GENOMIC DNA]</scope>
    <source>
        <strain evidence="17">PRJEB5721</strain>
    </source>
</reference>
<dbReference type="EMBL" id="CCCS020000052">
    <property type="protein sequence ID" value="CDQ11619.1"/>
    <property type="molecule type" value="Genomic_DNA"/>
</dbReference>
<feature type="transmembrane region" description="Helical" evidence="13">
    <location>
        <begin position="349"/>
        <end position="370"/>
    </location>
</feature>
<dbReference type="PANTHER" id="PTHR12428:SF65">
    <property type="entry name" value="CYTOCHROME C OXIDASE ASSEMBLY PROTEIN COX18, MITOCHONDRIAL"/>
    <property type="match status" value="1"/>
</dbReference>
<dbReference type="Pfam" id="PF14849">
    <property type="entry name" value="YidC_periplas"/>
    <property type="match status" value="1"/>
</dbReference>
<gene>
    <name evidence="13 16" type="primary">yidC</name>
    <name evidence="17" type="ORF">AFERRI_20885</name>
    <name evidence="16" type="ORF">AFERRI_560168</name>
</gene>
<evidence type="ECO:0000313" key="16">
    <source>
        <dbReference type="EMBL" id="CDQ11619.1"/>
    </source>
</evidence>
<dbReference type="PRINTS" id="PR01900">
    <property type="entry name" value="YIDCPROTEIN"/>
</dbReference>
<dbReference type="PANTHER" id="PTHR12428">
    <property type="entry name" value="OXA1"/>
    <property type="match status" value="1"/>
</dbReference>
<comment type="function">
    <text evidence="13">Required for the insertion and/or proper folding and/or complex formation of integral membrane proteins into the membrane. Involved in integration of membrane proteins that insert both dependently and independently of the Sec translocase complex, as well as at least some lipoproteins. Aids folding of multispanning membrane proteins.</text>
</comment>
<dbReference type="CDD" id="cd20070">
    <property type="entry name" value="5TM_YidC_Alb3"/>
    <property type="match status" value="1"/>
</dbReference>
<evidence type="ECO:0000256" key="6">
    <source>
        <dbReference type="ARBA" id="ARBA00022692"/>
    </source>
</evidence>
<protein>
    <recommendedName>
        <fullName evidence="3 13">Membrane protein insertase YidC</fullName>
    </recommendedName>
    <alternativeName>
        <fullName evidence="12 13">Foldase YidC</fullName>
    </alternativeName>
    <alternativeName>
        <fullName evidence="11 13">Membrane integrase YidC</fullName>
    </alternativeName>
    <alternativeName>
        <fullName evidence="13">Membrane protein YidC</fullName>
    </alternativeName>
</protein>
<dbReference type="NCBIfam" id="TIGR03592">
    <property type="entry name" value="yidC_oxa1_cterm"/>
    <property type="match status" value="1"/>
</dbReference>
<evidence type="ECO:0000256" key="5">
    <source>
        <dbReference type="ARBA" id="ARBA00022475"/>
    </source>
</evidence>
<evidence type="ECO:0000256" key="13">
    <source>
        <dbReference type="HAMAP-Rule" id="MF_01810"/>
    </source>
</evidence>
<evidence type="ECO:0000313" key="17">
    <source>
        <dbReference type="EMBL" id="SMH66096.1"/>
    </source>
</evidence>
<keyword evidence="18" id="KW-1185">Reference proteome</keyword>
<evidence type="ECO:0000256" key="10">
    <source>
        <dbReference type="ARBA" id="ARBA00023186"/>
    </source>
</evidence>
<dbReference type="GO" id="GO:0032977">
    <property type="term" value="F:membrane insertase activity"/>
    <property type="evidence" value="ECO:0007669"/>
    <property type="project" value="InterPro"/>
</dbReference>
<keyword evidence="4 13" id="KW-0813">Transport</keyword>
<dbReference type="NCBIfam" id="NF002353">
    <property type="entry name" value="PRK01318.1-4"/>
    <property type="match status" value="1"/>
</dbReference>
<feature type="transmembrane region" description="Helical" evidence="13">
    <location>
        <begin position="446"/>
        <end position="472"/>
    </location>
</feature>
<dbReference type="Proteomes" id="UP000193925">
    <property type="component" value="Chromosome AFERRI"/>
</dbReference>
<dbReference type="GO" id="GO:0051205">
    <property type="term" value="P:protein insertion into membrane"/>
    <property type="evidence" value="ECO:0007669"/>
    <property type="project" value="TreeGrafter"/>
</dbReference>
<dbReference type="AlphaFoldDB" id="A0A060UYR0"/>
<dbReference type="InterPro" id="IPR019998">
    <property type="entry name" value="Membr_insert_YidC"/>
</dbReference>
<dbReference type="RefSeq" id="WP_035194724.1">
    <property type="nucleotide sequence ID" value="NZ_CCCS020000052.1"/>
</dbReference>
<keyword evidence="6 13" id="KW-0812">Transmembrane</keyword>
<name>A0A060UYR0_9PROT</name>
<feature type="transmembrane region" description="Helical" evidence="13">
    <location>
        <begin position="492"/>
        <end position="512"/>
    </location>
</feature>
<keyword evidence="8 13" id="KW-1133">Transmembrane helix</keyword>
<dbReference type="GO" id="GO:0015031">
    <property type="term" value="P:protein transport"/>
    <property type="evidence" value="ECO:0007669"/>
    <property type="project" value="UniProtKB-KW"/>
</dbReference>
<feature type="domain" description="Membrane insertase YidC N-terminal" evidence="15">
    <location>
        <begin position="78"/>
        <end position="337"/>
    </location>
</feature>
<dbReference type="InterPro" id="IPR028053">
    <property type="entry name" value="Membr_insert_YidC_N"/>
</dbReference>
<evidence type="ECO:0000256" key="1">
    <source>
        <dbReference type="ARBA" id="ARBA00004429"/>
    </source>
</evidence>
<evidence type="ECO:0000256" key="11">
    <source>
        <dbReference type="ARBA" id="ARBA00033245"/>
    </source>
</evidence>
<dbReference type="PRINTS" id="PR00701">
    <property type="entry name" value="60KDINNERMP"/>
</dbReference>
<dbReference type="InterPro" id="IPR028055">
    <property type="entry name" value="YidC/Oxa/ALB_C"/>
</dbReference>
<comment type="subcellular location">
    <subcellularLocation>
        <location evidence="1">Cell inner membrane</location>
        <topology evidence="1">Multi-pass membrane protein</topology>
    </subcellularLocation>
    <subcellularLocation>
        <location evidence="13">Cell membrane</location>
        <topology evidence="13">Multi-pass membrane protein</topology>
    </subcellularLocation>
</comment>
<dbReference type="Pfam" id="PF02096">
    <property type="entry name" value="60KD_IMP"/>
    <property type="match status" value="1"/>
</dbReference>
<sequence length="534" mass="58870">MDNQKTILVVALAVVVFLLFQAWQEQNAPKPVTPTAVRQSVTTPSTPTSAVATSAAAVTEPMVAPVSTGLQLATGPTVSFQTQVFTGQIDLNGGDIQQLGLRRYPQAVDNPAPYPILDRAAAKLTVQQSGFVSSDGQTLLAQFAVPAVRRADGQPITLIGKAGPLSVEKTWIFQPDSYVVDEHITITNSGSTAWNGSYFDQILRNDRAESHMFMSIFTGAVLMHQGNFSEVSFGDIHDHPELKSGPGWAGMMDHYFLTAIVPAQQAQSQVYTRPSGTNYVAGVSTLLPTLAPGQSTTITQRLFLGPKQQQTLVAMGNGLEQTVDYGWFAIIAEPMHVVLTWFHGLVGNWGLAIILLVIVVKFIFFYPSAISYRSMANMRKLQPKLEKLKKEVGDDRQKLGAAMMELYRSEKVNPMAGCLPIVLQMPFFIALYWVLVESVSLRQAPFILWIHDLAIPDPYYILPLLMGVSMFFQQRLNPAPVDPMQKRIMSALPVIFAVFFSFFPAGLVLYWLTNNVVSIGQQYLITRHIMATKD</sequence>
<accession>A0A060UYR0</accession>
<evidence type="ECO:0000256" key="4">
    <source>
        <dbReference type="ARBA" id="ARBA00022448"/>
    </source>
</evidence>
<evidence type="ECO:0000256" key="9">
    <source>
        <dbReference type="ARBA" id="ARBA00023136"/>
    </source>
</evidence>
<dbReference type="InterPro" id="IPR001708">
    <property type="entry name" value="YidC/ALB3/OXA1/COX18"/>
</dbReference>
<feature type="domain" description="Membrane insertase YidC/Oxa/ALB C-terminal" evidence="14">
    <location>
        <begin position="349"/>
        <end position="527"/>
    </location>
</feature>
<evidence type="ECO:0000256" key="3">
    <source>
        <dbReference type="ARBA" id="ARBA00015325"/>
    </source>
</evidence>
<keyword evidence="7 13" id="KW-0653">Protein transport</keyword>
<evidence type="ECO:0000259" key="14">
    <source>
        <dbReference type="Pfam" id="PF02096"/>
    </source>
</evidence>
<feature type="transmembrane region" description="Helical" evidence="13">
    <location>
        <begin position="412"/>
        <end position="434"/>
    </location>
</feature>
<dbReference type="NCBIfam" id="TIGR03593">
    <property type="entry name" value="yidC_nterm"/>
    <property type="match status" value="1"/>
</dbReference>
<keyword evidence="5 13" id="KW-1003">Cell membrane</keyword>
<comment type="subunit">
    <text evidence="13">Interacts with the Sec translocase complex via SecD. Specifically interacts with transmembrane segments of nascent integral membrane proteins during membrane integration.</text>
</comment>
<reference evidence="16" key="2">
    <citation type="submission" date="2014-07" db="EMBL/GenBank/DDBJ databases">
        <title>Initial genome analysis of the psychrotolerant acidophile Acidithiobacillus ferrivorans CF27: insights into iron and sulfur oxidation pathways and into biofilm formation.</title>
        <authorList>
            <person name="Talla E."/>
            <person name="Hedrich S."/>
            <person name="Mangenot S."/>
            <person name="Ji B."/>
            <person name="Johnson D.B."/>
            <person name="Barbe V."/>
            <person name="Bonnefoy V."/>
        </authorList>
    </citation>
    <scope>NUCLEOTIDE SEQUENCE [LARGE SCALE GENOMIC DNA]</scope>
    <source>
        <strain evidence="16">CF27</strain>
    </source>
</reference>
<dbReference type="NCBIfam" id="NF002352">
    <property type="entry name" value="PRK01318.1-3"/>
    <property type="match status" value="1"/>
</dbReference>
<organism evidence="16">
    <name type="scientific">Acidithiobacillus ferrivorans</name>
    <dbReference type="NCBI Taxonomy" id="160808"/>
    <lineage>
        <taxon>Bacteria</taxon>
        <taxon>Pseudomonadati</taxon>
        <taxon>Pseudomonadota</taxon>
        <taxon>Acidithiobacillia</taxon>
        <taxon>Acidithiobacillales</taxon>
        <taxon>Acidithiobacillaceae</taxon>
        <taxon>Acidithiobacillus</taxon>
    </lineage>
</organism>
<dbReference type="HAMAP" id="MF_01810">
    <property type="entry name" value="YidC_type1"/>
    <property type="match status" value="1"/>
</dbReference>
<keyword evidence="9 13" id="KW-0472">Membrane</keyword>
<dbReference type="CDD" id="cd19961">
    <property type="entry name" value="EcYidC-like_peri"/>
    <property type="match status" value="1"/>
</dbReference>
<dbReference type="GO" id="GO:0005886">
    <property type="term" value="C:plasma membrane"/>
    <property type="evidence" value="ECO:0007669"/>
    <property type="project" value="UniProtKB-SubCell"/>
</dbReference>
<proteinExistence type="inferred from homology"/>
<evidence type="ECO:0000313" key="18">
    <source>
        <dbReference type="Proteomes" id="UP000193925"/>
    </source>
</evidence>
<evidence type="ECO:0000256" key="2">
    <source>
        <dbReference type="ARBA" id="ARBA00010527"/>
    </source>
</evidence>
<comment type="similarity">
    <text evidence="2 13">Belongs to the OXA1/ALB3/YidC family. Type 1 subfamily.</text>
</comment>
<reference evidence="16" key="1">
    <citation type="submission" date="2014-03" db="EMBL/GenBank/DDBJ databases">
        <authorList>
            <person name="Genoscope - CEA"/>
        </authorList>
    </citation>
    <scope>NUCLEOTIDE SEQUENCE [LARGE SCALE GENOMIC DNA]</scope>
    <source>
        <strain evidence="16">CF27</strain>
    </source>
</reference>
<dbReference type="InterPro" id="IPR038221">
    <property type="entry name" value="YidC_periplasmic_sf"/>
</dbReference>
<evidence type="ECO:0000256" key="12">
    <source>
        <dbReference type="ARBA" id="ARBA00033342"/>
    </source>
</evidence>
<evidence type="ECO:0000256" key="8">
    <source>
        <dbReference type="ARBA" id="ARBA00022989"/>
    </source>
</evidence>
<dbReference type="EMBL" id="LT841305">
    <property type="protein sequence ID" value="SMH66096.1"/>
    <property type="molecule type" value="Genomic_DNA"/>
</dbReference>
<evidence type="ECO:0000256" key="7">
    <source>
        <dbReference type="ARBA" id="ARBA00022927"/>
    </source>
</evidence>
<keyword evidence="10 13" id="KW-0143">Chaperone</keyword>